<name>A0A399EYV5_9DEIN</name>
<comment type="subcellular location">
    <subcellularLocation>
        <location evidence="1">Membrane</location>
        <topology evidence="1">Multi-pass membrane protein</topology>
    </subcellularLocation>
</comment>
<evidence type="ECO:0000256" key="4">
    <source>
        <dbReference type="ARBA" id="ARBA00023136"/>
    </source>
</evidence>
<dbReference type="InterPro" id="IPR001694">
    <property type="entry name" value="NADH_UbQ_OxRdtase_su1/FPO"/>
</dbReference>
<feature type="transmembrane region" description="Helical" evidence="5">
    <location>
        <begin position="87"/>
        <end position="112"/>
    </location>
</feature>
<keyword evidence="6" id="KW-0560">Oxidoreductase</keyword>
<dbReference type="EC" id="1.-.-.-" evidence="6"/>
<dbReference type="Pfam" id="PF00146">
    <property type="entry name" value="NADHdh"/>
    <property type="match status" value="1"/>
</dbReference>
<dbReference type="GO" id="GO:0005886">
    <property type="term" value="C:plasma membrane"/>
    <property type="evidence" value="ECO:0007669"/>
    <property type="project" value="TreeGrafter"/>
</dbReference>
<feature type="transmembrane region" description="Helical" evidence="5">
    <location>
        <begin position="56"/>
        <end position="75"/>
    </location>
</feature>
<dbReference type="AlphaFoldDB" id="A0A399EYV5"/>
<reference evidence="6 7" key="1">
    <citation type="submission" date="2018-08" db="EMBL/GenBank/DDBJ databases">
        <title>Meiothermus roseus NBRC 110900 genome sequencing project.</title>
        <authorList>
            <person name="Da Costa M.S."/>
            <person name="Albuquerque L."/>
            <person name="Raposo P."/>
            <person name="Froufe H.J.C."/>
            <person name="Barroso C.S."/>
            <person name="Egas C."/>
        </authorList>
    </citation>
    <scope>NUCLEOTIDE SEQUENCE [LARGE SCALE GENOMIC DNA]</scope>
    <source>
        <strain evidence="6 7">NBRC 110900</strain>
    </source>
</reference>
<proteinExistence type="predicted"/>
<dbReference type="EMBL" id="QWLA01000009">
    <property type="protein sequence ID" value="RIH88576.1"/>
    <property type="molecule type" value="Genomic_DNA"/>
</dbReference>
<evidence type="ECO:0000256" key="5">
    <source>
        <dbReference type="SAM" id="Phobius"/>
    </source>
</evidence>
<evidence type="ECO:0000313" key="6">
    <source>
        <dbReference type="EMBL" id="RIH88576.1"/>
    </source>
</evidence>
<keyword evidence="3 5" id="KW-1133">Transmembrane helix</keyword>
<protein>
    <submittedName>
        <fullName evidence="6">Hydrogenase-4 component C</fullName>
        <ecNumber evidence="6">1.-.-.-</ecNumber>
    </submittedName>
</protein>
<feature type="transmembrane region" description="Helical" evidence="5">
    <location>
        <begin position="217"/>
        <end position="244"/>
    </location>
</feature>
<evidence type="ECO:0000256" key="1">
    <source>
        <dbReference type="ARBA" id="ARBA00004141"/>
    </source>
</evidence>
<dbReference type="PANTHER" id="PTHR43359:SF1">
    <property type="entry name" value="FORMATE HYDROGENLYASE SUBUNIT 4-RELATED"/>
    <property type="match status" value="1"/>
</dbReference>
<dbReference type="Proteomes" id="UP000265341">
    <property type="component" value="Unassembled WGS sequence"/>
</dbReference>
<organism evidence="6 7">
    <name type="scientific">Calidithermus roseus</name>
    <dbReference type="NCBI Taxonomy" id="1644118"/>
    <lineage>
        <taxon>Bacteria</taxon>
        <taxon>Thermotogati</taxon>
        <taxon>Deinococcota</taxon>
        <taxon>Deinococci</taxon>
        <taxon>Thermales</taxon>
        <taxon>Thermaceae</taxon>
        <taxon>Calidithermus</taxon>
    </lineage>
</organism>
<sequence length="285" mass="30561">MSALLLLLLAPLFTGSLKWLKARLQNRRGPDPFYDYKNLFKLWRKAWIRPQGSSPLFLLAPVASLLGVGLAAAFLPVLPGVSFAGDFLVLVYLLNLGRFFQVLAALDTGSAFGGQGSYRESLVSVLAEPGTVLALGAAGLASGSLSLAAFTPLSQENALVYTLALVALSLALLAEGARLPVDDPTTHLELTMIHEAQLLDHSGPLLALYELSAGMKLLVYAGLIALLLPFGPLSFPAVLLLAWLALGYLETYGVRLRYLRLPDLMSYNTLSGILAVLGVVLRFRI</sequence>
<keyword evidence="2 5" id="KW-0812">Transmembrane</keyword>
<dbReference type="OrthoDB" id="9778499at2"/>
<dbReference type="GO" id="GO:0016491">
    <property type="term" value="F:oxidoreductase activity"/>
    <property type="evidence" value="ECO:0007669"/>
    <property type="project" value="UniProtKB-KW"/>
</dbReference>
<feature type="transmembrane region" description="Helical" evidence="5">
    <location>
        <begin position="132"/>
        <end position="151"/>
    </location>
</feature>
<keyword evidence="4 5" id="KW-0472">Membrane</keyword>
<dbReference type="RefSeq" id="WP_119276144.1">
    <property type="nucleotide sequence ID" value="NZ_QWLA01000009.1"/>
</dbReference>
<feature type="transmembrane region" description="Helical" evidence="5">
    <location>
        <begin position="158"/>
        <end position="174"/>
    </location>
</feature>
<comment type="caution">
    <text evidence="6">The sequence shown here is derived from an EMBL/GenBank/DDBJ whole genome shotgun (WGS) entry which is preliminary data.</text>
</comment>
<accession>A0A399EYV5</accession>
<feature type="transmembrane region" description="Helical" evidence="5">
    <location>
        <begin position="264"/>
        <end position="283"/>
    </location>
</feature>
<keyword evidence="7" id="KW-1185">Reference proteome</keyword>
<evidence type="ECO:0000256" key="2">
    <source>
        <dbReference type="ARBA" id="ARBA00022692"/>
    </source>
</evidence>
<gene>
    <name evidence="6" type="primary">hyfC</name>
    <name evidence="6" type="ORF">Mrose_00808</name>
</gene>
<dbReference type="PANTHER" id="PTHR43359">
    <property type="entry name" value="FORMATE HYDROGENLYASE SUBUNIT 4"/>
    <property type="match status" value="1"/>
</dbReference>
<evidence type="ECO:0000256" key="3">
    <source>
        <dbReference type="ARBA" id="ARBA00022989"/>
    </source>
</evidence>
<evidence type="ECO:0000313" key="7">
    <source>
        <dbReference type="Proteomes" id="UP000265341"/>
    </source>
</evidence>
<dbReference type="InterPro" id="IPR052561">
    <property type="entry name" value="ComplexI_Subunit1"/>
</dbReference>